<dbReference type="AlphaFoldDB" id="A0AAF0YT66"/>
<keyword evidence="1 2" id="KW-0663">Pyridoxal phosphate</keyword>
<dbReference type="GO" id="GO:0030170">
    <property type="term" value="F:pyridoxal phosphate binding"/>
    <property type="evidence" value="ECO:0007669"/>
    <property type="project" value="UniProtKB-UniRule"/>
</dbReference>
<feature type="modified residue" description="N6-(pyridoxal phosphate)lysine" evidence="2 3">
    <location>
        <position position="38"/>
    </location>
</feature>
<dbReference type="KEGG" id="cpyr:CYJ47_04200"/>
<evidence type="ECO:0000313" key="7">
    <source>
        <dbReference type="Proteomes" id="UP000234560"/>
    </source>
</evidence>
<evidence type="ECO:0000256" key="1">
    <source>
        <dbReference type="ARBA" id="ARBA00022898"/>
    </source>
</evidence>
<organism evidence="6 7">
    <name type="scientific">Corynebacterium pyruviciproducens</name>
    <dbReference type="NCBI Taxonomy" id="598660"/>
    <lineage>
        <taxon>Bacteria</taxon>
        <taxon>Bacillati</taxon>
        <taxon>Actinomycetota</taxon>
        <taxon>Actinomycetes</taxon>
        <taxon>Mycobacteriales</taxon>
        <taxon>Corynebacteriaceae</taxon>
        <taxon>Corynebacterium</taxon>
    </lineage>
</organism>
<dbReference type="InterPro" id="IPR011078">
    <property type="entry name" value="PyrdxlP_homeostasis"/>
</dbReference>
<dbReference type="Gene3D" id="3.20.20.10">
    <property type="entry name" value="Alanine racemase"/>
    <property type="match status" value="1"/>
</dbReference>
<protein>
    <recommendedName>
        <fullName evidence="2">Pyridoxal phosphate homeostasis protein</fullName>
        <shortName evidence="2">PLP homeostasis protein</shortName>
    </recommendedName>
</protein>
<dbReference type="PIRSF" id="PIRSF004848">
    <property type="entry name" value="YBL036c_PLPDEIII"/>
    <property type="match status" value="1"/>
</dbReference>
<dbReference type="Pfam" id="PF01168">
    <property type="entry name" value="Ala_racemase_N"/>
    <property type="match status" value="1"/>
</dbReference>
<dbReference type="Proteomes" id="UP000234560">
    <property type="component" value="Chromosome"/>
</dbReference>
<dbReference type="InterPro" id="IPR001608">
    <property type="entry name" value="Ala_racemase_N"/>
</dbReference>
<reference evidence="6" key="2">
    <citation type="submission" date="2023-10" db="EMBL/GenBank/DDBJ databases">
        <authorList>
            <person name="Choi B."/>
        </authorList>
    </citation>
    <scope>NUCLEOTIDE SEQUENCE</scope>
    <source>
        <strain evidence="6">UMB0763</strain>
    </source>
</reference>
<gene>
    <name evidence="6" type="ORF">CYJ47_04200</name>
</gene>
<evidence type="ECO:0000256" key="3">
    <source>
        <dbReference type="PIRSR" id="PIRSR004848-1"/>
    </source>
</evidence>
<dbReference type="NCBIfam" id="TIGR00044">
    <property type="entry name" value="YggS family pyridoxal phosphate-dependent enzyme"/>
    <property type="match status" value="1"/>
</dbReference>
<dbReference type="PANTHER" id="PTHR10146:SF14">
    <property type="entry name" value="PYRIDOXAL PHOSPHATE HOMEOSTASIS PROTEIN"/>
    <property type="match status" value="1"/>
</dbReference>
<comment type="function">
    <text evidence="2">Pyridoxal 5'-phosphate (PLP)-binding protein, which is involved in PLP homeostasis.</text>
</comment>
<accession>A0AAF0YT66</accession>
<dbReference type="SUPFAM" id="SSF51419">
    <property type="entry name" value="PLP-binding barrel"/>
    <property type="match status" value="1"/>
</dbReference>
<sequence>MTRADEIAQGLKRVLQRIEEAKQKAGRSDEVRLLPVTKFHPAEDIAILHSLGVTEVGENRDQEAKQKAAEFPSMSFHMLGQIQTKKANSVARWAQAVQSLDSVTLAQALDRGMQLALDRGDRTTDTLDVFVQLSLDGDPARGGVVDGDLPELVDAIAGTEHLRLTGLMCVPPVEADPYEAFATARQVKEKLEKTVGKPLEFSAGMSHDLEVAVESGSTLVRVGTDILGPRQIP</sequence>
<dbReference type="PANTHER" id="PTHR10146">
    <property type="entry name" value="PROLINE SYNTHETASE CO-TRANSCRIBED BACTERIAL HOMOLOG PROTEIN"/>
    <property type="match status" value="1"/>
</dbReference>
<name>A0AAF0YT66_9CORY</name>
<evidence type="ECO:0000259" key="5">
    <source>
        <dbReference type="Pfam" id="PF01168"/>
    </source>
</evidence>
<evidence type="ECO:0000256" key="4">
    <source>
        <dbReference type="RuleBase" id="RU004514"/>
    </source>
</evidence>
<evidence type="ECO:0000313" key="6">
    <source>
        <dbReference type="EMBL" id="WOT02980.1"/>
    </source>
</evidence>
<proteinExistence type="inferred from homology"/>
<comment type="cofactor">
    <cofactor evidence="3">
        <name>pyridoxal 5'-phosphate</name>
        <dbReference type="ChEBI" id="CHEBI:597326"/>
    </cofactor>
</comment>
<dbReference type="HAMAP" id="MF_02087">
    <property type="entry name" value="PLP_homeostasis"/>
    <property type="match status" value="1"/>
</dbReference>
<comment type="similarity">
    <text evidence="2 4">Belongs to the pyridoxal phosphate-binding protein YggS/PROSC family.</text>
</comment>
<dbReference type="CDD" id="cd00635">
    <property type="entry name" value="PLPDE_III_YBL036c_like"/>
    <property type="match status" value="1"/>
</dbReference>
<evidence type="ECO:0000256" key="2">
    <source>
        <dbReference type="HAMAP-Rule" id="MF_02087"/>
    </source>
</evidence>
<dbReference type="RefSeq" id="WP_016459341.1">
    <property type="nucleotide sequence ID" value="NZ_CAMYCO010000002.1"/>
</dbReference>
<dbReference type="InterPro" id="IPR029066">
    <property type="entry name" value="PLP-binding_barrel"/>
</dbReference>
<feature type="domain" description="Alanine racemase N-terminal" evidence="5">
    <location>
        <begin position="12"/>
        <end position="229"/>
    </location>
</feature>
<dbReference type="EMBL" id="CP136958">
    <property type="protein sequence ID" value="WOT02980.1"/>
    <property type="molecule type" value="Genomic_DNA"/>
</dbReference>
<reference evidence="6" key="1">
    <citation type="submission" date="2017-12" db="EMBL/GenBank/DDBJ databases">
        <authorList>
            <person name="Thomas-White K."/>
            <person name="Wolfe A.J."/>
        </authorList>
    </citation>
    <scope>NUCLEOTIDE SEQUENCE</scope>
    <source>
        <strain evidence="6">UMB0763</strain>
    </source>
</reference>